<keyword evidence="13" id="KW-1185">Reference proteome</keyword>
<dbReference type="GO" id="GO:0003678">
    <property type="term" value="F:DNA helicase activity"/>
    <property type="evidence" value="ECO:0007669"/>
    <property type="project" value="UniProtKB-UniRule"/>
</dbReference>
<comment type="subunit">
    <text evidence="10">Heterotrimer of RecB, RecC and RecD. All subunits contribute to DNA-binding.</text>
</comment>
<evidence type="ECO:0000256" key="8">
    <source>
        <dbReference type="ARBA" id="ARBA00023125"/>
    </source>
</evidence>
<evidence type="ECO:0000256" key="3">
    <source>
        <dbReference type="ARBA" id="ARBA00022763"/>
    </source>
</evidence>
<comment type="miscellaneous">
    <text evidence="10">In the RecBCD complex, RecB has a slow 3'-5' helicase, an exonuclease activity and loads RecA onto ssDNA, RecD has a fast 5'-3' helicase activity, while RecC stimulates the ATPase and processivity of the RecB helicase and contributes to recognition of the Chi site.</text>
</comment>
<evidence type="ECO:0000313" key="13">
    <source>
        <dbReference type="Proteomes" id="UP000321805"/>
    </source>
</evidence>
<dbReference type="RefSeq" id="WP_146917581.1">
    <property type="nucleotide sequence ID" value="NZ_CP042430.1"/>
</dbReference>
<dbReference type="AlphaFoldDB" id="A0A5B8U2Z6"/>
<evidence type="ECO:0000313" key="12">
    <source>
        <dbReference type="EMBL" id="QEC47292.1"/>
    </source>
</evidence>
<feature type="domain" description="RecC C-terminal" evidence="11">
    <location>
        <begin position="817"/>
        <end position="1050"/>
    </location>
</feature>
<dbReference type="InterPro" id="IPR011335">
    <property type="entry name" value="Restrct_endonuc-II-like"/>
</dbReference>
<evidence type="ECO:0000256" key="5">
    <source>
        <dbReference type="ARBA" id="ARBA00022806"/>
    </source>
</evidence>
<evidence type="ECO:0000256" key="1">
    <source>
        <dbReference type="ARBA" id="ARBA00022722"/>
    </source>
</evidence>
<keyword evidence="2 10" id="KW-0547">Nucleotide-binding</keyword>
<keyword evidence="8 10" id="KW-0238">DNA-binding</keyword>
<dbReference type="GO" id="GO:0005524">
    <property type="term" value="F:ATP binding"/>
    <property type="evidence" value="ECO:0007669"/>
    <property type="project" value="UniProtKB-UniRule"/>
</dbReference>
<evidence type="ECO:0000256" key="4">
    <source>
        <dbReference type="ARBA" id="ARBA00022801"/>
    </source>
</evidence>
<dbReference type="Proteomes" id="UP000321805">
    <property type="component" value="Chromosome"/>
</dbReference>
<sequence length="1133" mass="123124">MLHLHRATRADALVDALRETLATPPAEPFATEVIAVPSKGVERWIAQRLSLHLGATTGRLDGICANVAFPSPRAVIDGALAGAADIDPDEDPWGPGRAVWPLLEVVDVCRDEAWLGALHAHLERSRGRLGAVRHIAGLFDSYALHRPEMLVRWASGDDTGVPTDAAWQAELWRRLRARLDTPSPPERLAAACARLRDEPGLADLPERLTILGLTRLPAARLQVLAALAAHRDVYLHLLHPSPALWEKAAATLGAQVPSAPRRSDDPTAALPDNRLLASWGQDARELQVVLAASGPRTDVQHDGEPTEPTTLLARLQTAVRADAAPSNEAAERAPLGLKDDSLLVHSCHGRARQVDVLRDALLHVLADDPTLEPRDIIVLCPDIEAYAPLIHATFGSGEVLEEIADDVEEPTGLPDRPDLRVRLADRALRQTNPVLGVVARLLELAGARVTASEVLDLADREPVRRRFRLDDDDMARAEGWVAASGVRWGLDAPHRGPFDLQHLSRGTWQAGLDRVLIGVTTTEDEHRLVGGVLPLDDVGSSDIDLAGRLAELVHRLTVALDALTAAQPLSTWADALLGAADALTSTRPLDAWQRQELATILTDLVDEATTGDTENTTVLTLADVRALLADRLRGRPTCANFRTGHLTICTLVPMRAVPHRVVCLLGLDDEVFPRAGTRDGDDLVLHDPHVGDRDARLEDRQLLLDALMSAGDRLLITYSGSDERTNAKRPPAVPVGELLDVVDRTVRVPTGRPRDRIVVEHPLQPFDPRNFTAGELQRDTPWGFDAPTLAGARALDGPRTSPGRFLPGPLPGIASRSLEVDDLVRFVQKPVRTFLRRRLGITVGEYDDEIDDALPIELDDLEKYGVGSRLLDMLLHGAAPKDAVSAERARGFLPPGALGQAVINEVWPKVDAVLACARDVLDLESEPESLDVRAVLADGQTLSGTVAGVAGDVLRSVSYATLGPQHRIAAWVRLVALTAAHPERPFQAITVGRRKAQACVSRIGPLGDDPQTRSATALKHLAALSDLMDRGLREPLPIACKTSHAYADAVSRGFGAPGTSAAREWVSEFRFDKEDREPEHLLAFGGQQPISFLLAPPPRTDERAWHEQEQTRFGVYARRLWSGVFAHEQIETR</sequence>
<dbReference type="Gene3D" id="1.10.10.990">
    <property type="match status" value="1"/>
</dbReference>
<gene>
    <name evidence="10 12" type="primary">recC</name>
    <name evidence="12" type="ORF">FSW04_06610</name>
</gene>
<dbReference type="InterPro" id="IPR006697">
    <property type="entry name" value="RecC"/>
</dbReference>
<dbReference type="Gene3D" id="1.10.10.160">
    <property type="match status" value="1"/>
</dbReference>
<keyword evidence="4 10" id="KW-0378">Hydrolase</keyword>
<organism evidence="12 13">
    <name type="scientific">Baekduia soli</name>
    <dbReference type="NCBI Taxonomy" id="496014"/>
    <lineage>
        <taxon>Bacteria</taxon>
        <taxon>Bacillati</taxon>
        <taxon>Actinomycetota</taxon>
        <taxon>Thermoleophilia</taxon>
        <taxon>Solirubrobacterales</taxon>
        <taxon>Baekduiaceae</taxon>
        <taxon>Baekduia</taxon>
    </lineage>
</organism>
<dbReference type="InterPro" id="IPR027417">
    <property type="entry name" value="P-loop_NTPase"/>
</dbReference>
<dbReference type="PIRSF" id="PIRSF000980">
    <property type="entry name" value="RecC"/>
    <property type="match status" value="1"/>
</dbReference>
<proteinExistence type="inferred from homology"/>
<dbReference type="GO" id="GO:0008854">
    <property type="term" value="F:exodeoxyribonuclease V activity"/>
    <property type="evidence" value="ECO:0007669"/>
    <property type="project" value="InterPro"/>
</dbReference>
<dbReference type="GO" id="GO:0009338">
    <property type="term" value="C:exodeoxyribonuclease V complex"/>
    <property type="evidence" value="ECO:0007669"/>
    <property type="project" value="InterPro"/>
</dbReference>
<dbReference type="PANTHER" id="PTHR30591:SF1">
    <property type="entry name" value="RECBCD ENZYME SUBUNIT RECC"/>
    <property type="match status" value="1"/>
</dbReference>
<reference evidence="12 13" key="1">
    <citation type="journal article" date="2018" name="J. Microbiol.">
        <title>Baekduia soli gen. nov., sp. nov., a novel bacterium isolated from the soil of Baekdu Mountain and proposal of a novel family name, Baekduiaceae fam. nov.</title>
        <authorList>
            <person name="An D.S."/>
            <person name="Siddiqi M.Z."/>
            <person name="Kim K.H."/>
            <person name="Yu H.S."/>
            <person name="Im W.T."/>
        </authorList>
    </citation>
    <scope>NUCLEOTIDE SEQUENCE [LARGE SCALE GENOMIC DNA]</scope>
    <source>
        <strain evidence="12 13">BR7-21</strain>
    </source>
</reference>
<name>A0A5B8U2Z6_9ACTN</name>
<evidence type="ECO:0000256" key="10">
    <source>
        <dbReference type="HAMAP-Rule" id="MF_01486"/>
    </source>
</evidence>
<keyword evidence="6 10" id="KW-0269">Exonuclease</keyword>
<keyword evidence="5 10" id="KW-0347">Helicase</keyword>
<dbReference type="InterPro" id="IPR013986">
    <property type="entry name" value="DExx_box_DNA_helicase_dom_sf"/>
</dbReference>
<dbReference type="GO" id="GO:0000724">
    <property type="term" value="P:double-strand break repair via homologous recombination"/>
    <property type="evidence" value="ECO:0007669"/>
    <property type="project" value="UniProtKB-UniRule"/>
</dbReference>
<evidence type="ECO:0000256" key="9">
    <source>
        <dbReference type="ARBA" id="ARBA00023204"/>
    </source>
</evidence>
<dbReference type="EMBL" id="CP042430">
    <property type="protein sequence ID" value="QEC47292.1"/>
    <property type="molecule type" value="Genomic_DNA"/>
</dbReference>
<keyword evidence="9 10" id="KW-0234">DNA repair</keyword>
<dbReference type="OrthoDB" id="9762834at2"/>
<dbReference type="NCBIfam" id="TIGR01450">
    <property type="entry name" value="recC"/>
    <property type="match status" value="1"/>
</dbReference>
<dbReference type="InterPro" id="IPR041500">
    <property type="entry name" value="RecC_C"/>
</dbReference>
<dbReference type="Gene3D" id="3.40.50.300">
    <property type="entry name" value="P-loop containing nucleotide triphosphate hydrolases"/>
    <property type="match status" value="2"/>
</dbReference>
<dbReference type="KEGG" id="bsol:FSW04_06610"/>
<dbReference type="Pfam" id="PF04257">
    <property type="entry name" value="Exonuc_V_gamma"/>
    <property type="match status" value="1"/>
</dbReference>
<evidence type="ECO:0000256" key="7">
    <source>
        <dbReference type="ARBA" id="ARBA00022840"/>
    </source>
</evidence>
<dbReference type="PANTHER" id="PTHR30591">
    <property type="entry name" value="RECBCD ENZYME SUBUNIT RECC"/>
    <property type="match status" value="1"/>
</dbReference>
<dbReference type="Gene3D" id="3.40.50.10930">
    <property type="match status" value="1"/>
</dbReference>
<dbReference type="Pfam" id="PF17946">
    <property type="entry name" value="RecC_C"/>
    <property type="match status" value="1"/>
</dbReference>
<dbReference type="SUPFAM" id="SSF52540">
    <property type="entry name" value="P-loop containing nucleoside triphosphate hydrolases"/>
    <property type="match status" value="2"/>
</dbReference>
<evidence type="ECO:0000256" key="6">
    <source>
        <dbReference type="ARBA" id="ARBA00022839"/>
    </source>
</evidence>
<dbReference type="HAMAP" id="MF_01486">
    <property type="entry name" value="RecC"/>
    <property type="match status" value="1"/>
</dbReference>
<keyword evidence="7 10" id="KW-0067">ATP-binding</keyword>
<dbReference type="GO" id="GO:0003677">
    <property type="term" value="F:DNA binding"/>
    <property type="evidence" value="ECO:0007669"/>
    <property type="project" value="UniProtKB-UniRule"/>
</dbReference>
<keyword evidence="3 10" id="KW-0227">DNA damage</keyword>
<keyword evidence="1 10" id="KW-0540">Nuclease</keyword>
<comment type="similarity">
    <text evidence="10">Belongs to the RecC family.</text>
</comment>
<evidence type="ECO:0000259" key="11">
    <source>
        <dbReference type="Pfam" id="PF17946"/>
    </source>
</evidence>
<evidence type="ECO:0000256" key="2">
    <source>
        <dbReference type="ARBA" id="ARBA00022741"/>
    </source>
</evidence>
<protein>
    <recommendedName>
        <fullName evidence="10">RecBCD enzyme subunit RecC</fullName>
    </recommendedName>
    <alternativeName>
        <fullName evidence="10">Exonuclease V subunit RecC</fullName>
        <shortName evidence="10">ExoV subunit RecC</shortName>
    </alternativeName>
    <alternativeName>
        <fullName evidence="10">Helicase/nuclease RecBCD subunit RecC</fullName>
    </alternativeName>
</protein>
<dbReference type="SUPFAM" id="SSF52980">
    <property type="entry name" value="Restriction endonuclease-like"/>
    <property type="match status" value="1"/>
</dbReference>
<accession>A0A5B8U2Z6</accession>
<comment type="function">
    <text evidence="10">A helicase/nuclease that prepares dsDNA breaks (DSB) for recombinational DNA repair. Binds to DSBs and unwinds DNA via a highly rapid and processive ATP-dependent bidirectional helicase activity. Unwinds dsDNA until it encounters a Chi (crossover hotspot instigator) sequence from the 3' direction. Cuts ssDNA a few nucleotides 3' to the Chi site. The properties and activities of the enzyme are changed at Chi. The Chi-altered holoenzyme produces a long 3'-ssDNA overhang and facilitates RecA-binding to the ssDNA for homologous DNA recombination and repair. Holoenzyme degrades any linearized DNA that is unable to undergo homologous recombination. In the holoenzyme this subunit recognizes the wild-type Chi sequence, and when added to isolated RecB increases its ATP-dependent helicase processivity.</text>
</comment>